<name>A0A1E8CMU4_9GAMM</name>
<dbReference type="Proteomes" id="UP000175669">
    <property type="component" value="Unassembled WGS sequence"/>
</dbReference>
<reference evidence="4" key="1">
    <citation type="submission" date="2016-07" db="EMBL/GenBank/DDBJ databases">
        <authorList>
            <person name="Florea S."/>
            <person name="Webb J.S."/>
            <person name="Jaromczyk J."/>
            <person name="Schardl C.L."/>
        </authorList>
    </citation>
    <scope>NUCLEOTIDE SEQUENCE [LARGE SCALE GENOMIC DNA]</scope>
    <source>
        <strain evidence="4">KCTC 42131</strain>
    </source>
</reference>
<dbReference type="STRING" id="1524254.PHACT_10885"/>
<dbReference type="SUPFAM" id="SSF53335">
    <property type="entry name" value="S-adenosyl-L-methionine-dependent methyltransferases"/>
    <property type="match status" value="1"/>
</dbReference>
<comment type="caution">
    <text evidence="3">The sequence shown here is derived from an EMBL/GenBank/DDBJ whole genome shotgun (WGS) entry which is preliminary data.</text>
</comment>
<dbReference type="InterPro" id="IPR029063">
    <property type="entry name" value="SAM-dependent_MTases_sf"/>
</dbReference>
<protein>
    <recommendedName>
        <fullName evidence="2">Methyltransferase type 12 domain-containing protein</fullName>
    </recommendedName>
</protein>
<proteinExistence type="predicted"/>
<evidence type="ECO:0000259" key="2">
    <source>
        <dbReference type="Pfam" id="PF08242"/>
    </source>
</evidence>
<dbReference type="Gene3D" id="3.40.50.150">
    <property type="entry name" value="Vaccinia Virus protein VP39"/>
    <property type="match status" value="1"/>
</dbReference>
<dbReference type="CDD" id="cd02440">
    <property type="entry name" value="AdoMet_MTases"/>
    <property type="match status" value="1"/>
</dbReference>
<dbReference type="InterPro" id="IPR013217">
    <property type="entry name" value="Methyltransf_12"/>
</dbReference>
<evidence type="ECO:0000313" key="3">
    <source>
        <dbReference type="EMBL" id="OFE13577.1"/>
    </source>
</evidence>
<dbReference type="EMBL" id="MASR01000001">
    <property type="protein sequence ID" value="OFE13577.1"/>
    <property type="molecule type" value="Genomic_DNA"/>
</dbReference>
<feature type="domain" description="Methyltransferase type 12" evidence="2">
    <location>
        <begin position="58"/>
        <end position="156"/>
    </location>
</feature>
<evidence type="ECO:0000313" key="4">
    <source>
        <dbReference type="Proteomes" id="UP000175669"/>
    </source>
</evidence>
<dbReference type="RefSeq" id="WP_070117794.1">
    <property type="nucleotide sequence ID" value="NZ_CAXATG010000003.1"/>
</dbReference>
<evidence type="ECO:0000256" key="1">
    <source>
        <dbReference type="SAM" id="MobiDB-lite"/>
    </source>
</evidence>
<dbReference type="OrthoDB" id="649979at2"/>
<organism evidence="3 4">
    <name type="scientific">Pseudohongiella acticola</name>
    <dbReference type="NCBI Taxonomy" id="1524254"/>
    <lineage>
        <taxon>Bacteria</taxon>
        <taxon>Pseudomonadati</taxon>
        <taxon>Pseudomonadota</taxon>
        <taxon>Gammaproteobacteria</taxon>
        <taxon>Pseudomonadales</taxon>
        <taxon>Pseudohongiellaceae</taxon>
        <taxon>Pseudohongiella</taxon>
    </lineage>
</organism>
<sequence length="454" mass="50948">MDLSTTKSLYETLPFPQRNPDEEANRLITPPHDFFGRINHHCFQGKETFSDGFRALVAGGGTGDAVIYLAQQLAERGNGNVTYLDQSTNSMKVAQARADRRGLNNIEWVNGSLLDLSPADFGEFDYINCVGVIHHLHNPIEGLQALSSVLKETGVLTLMVYGKYGRQDISDVRELFRHYLPVSNEGSILNDTKAILSALAPQNSYMRGRDRESTLSSLFDDSPNMADLFLNPVEAVYAADEFAALVEDEGGLVLNRFTSHDGDPAIMSYQYNPALFIADTKIRENLAKLPIREQWKIAEIMDGNMHLHCAYVGKRQASTASFLDNKLIPFFPTDHEMQFVKMLIKSEQGSINVRLSNGSDLPVHASQVTRRFLDAMDGDKSIEDILREIVPKQEDNATLLQELTFLSNIDWLFLRASNVERFQYRGGHKPITPVGEQSMHIKYETPTYATHSNL</sequence>
<dbReference type="Pfam" id="PF08242">
    <property type="entry name" value="Methyltransf_12"/>
    <property type="match status" value="1"/>
</dbReference>
<gene>
    <name evidence="3" type="ORF">PHACT_10885</name>
</gene>
<keyword evidence="4" id="KW-1185">Reference proteome</keyword>
<feature type="region of interest" description="Disordered" evidence="1">
    <location>
        <begin position="1"/>
        <end position="25"/>
    </location>
</feature>
<dbReference type="AlphaFoldDB" id="A0A1E8CMU4"/>
<accession>A0A1E8CMU4</accession>